<name>A0ABQ2L2D7_9BACL</name>
<gene>
    <name evidence="2" type="ORF">GCM10010969_21160</name>
</gene>
<dbReference type="EMBL" id="BMLN01000005">
    <property type="protein sequence ID" value="GGO00220.1"/>
    <property type="molecule type" value="Genomic_DNA"/>
</dbReference>
<evidence type="ECO:0000313" key="3">
    <source>
        <dbReference type="Proteomes" id="UP000606653"/>
    </source>
</evidence>
<reference evidence="3" key="1">
    <citation type="journal article" date="2019" name="Int. J. Syst. Evol. Microbiol.">
        <title>The Global Catalogue of Microorganisms (GCM) 10K type strain sequencing project: providing services to taxonomists for standard genome sequencing and annotation.</title>
        <authorList>
            <consortium name="The Broad Institute Genomics Platform"/>
            <consortium name="The Broad Institute Genome Sequencing Center for Infectious Disease"/>
            <person name="Wu L."/>
            <person name="Ma J."/>
        </authorList>
    </citation>
    <scope>NUCLEOTIDE SEQUENCE [LARGE SCALE GENOMIC DNA]</scope>
    <source>
        <strain evidence="3">CGMCC 1.6964</strain>
    </source>
</reference>
<evidence type="ECO:0000259" key="1">
    <source>
        <dbReference type="Pfam" id="PF24722"/>
    </source>
</evidence>
<keyword evidence="3" id="KW-1185">Reference proteome</keyword>
<dbReference type="RefSeq" id="WP_018979045.1">
    <property type="nucleotide sequence ID" value="NZ_BMLN01000005.1"/>
</dbReference>
<comment type="caution">
    <text evidence="2">The sequence shown here is derived from an EMBL/GenBank/DDBJ whole genome shotgun (WGS) entry which is preliminary data.</text>
</comment>
<proteinExistence type="predicted"/>
<feature type="domain" description="DUF7674" evidence="1">
    <location>
        <begin position="10"/>
        <end position="115"/>
    </location>
</feature>
<dbReference type="Proteomes" id="UP000606653">
    <property type="component" value="Unassembled WGS sequence"/>
</dbReference>
<dbReference type="InterPro" id="IPR056091">
    <property type="entry name" value="DUF7674"/>
</dbReference>
<sequence>MVNKKKEEFFERMLNFFPSLDEAYRKSILDYGEVLETVVIEDIFMPEIIELLRKEQNINLVKRIFDYFEEVSNDQNIHLRNLLSSTVLEKLGDDKDVLKAAKKYMGLKTTQLQVEADRLLGRT</sequence>
<organism evidence="2 3">
    <name type="scientific">Saccharibacillus kuerlensis</name>
    <dbReference type="NCBI Taxonomy" id="459527"/>
    <lineage>
        <taxon>Bacteria</taxon>
        <taxon>Bacillati</taxon>
        <taxon>Bacillota</taxon>
        <taxon>Bacilli</taxon>
        <taxon>Bacillales</taxon>
        <taxon>Paenibacillaceae</taxon>
        <taxon>Saccharibacillus</taxon>
    </lineage>
</organism>
<accession>A0ABQ2L2D7</accession>
<dbReference type="Pfam" id="PF24722">
    <property type="entry name" value="DUF7674"/>
    <property type="match status" value="1"/>
</dbReference>
<evidence type="ECO:0000313" key="2">
    <source>
        <dbReference type="EMBL" id="GGO00220.1"/>
    </source>
</evidence>
<protein>
    <recommendedName>
        <fullName evidence="1">DUF7674 domain-containing protein</fullName>
    </recommendedName>
</protein>